<keyword evidence="6" id="KW-1185">Reference proteome</keyword>
<dbReference type="GO" id="GO:0003700">
    <property type="term" value="F:DNA-binding transcription factor activity"/>
    <property type="evidence" value="ECO:0007669"/>
    <property type="project" value="TreeGrafter"/>
</dbReference>
<dbReference type="Pfam" id="PF07883">
    <property type="entry name" value="Cupin_2"/>
    <property type="match status" value="1"/>
</dbReference>
<dbReference type="GO" id="GO:0005829">
    <property type="term" value="C:cytosol"/>
    <property type="evidence" value="ECO:0007669"/>
    <property type="project" value="TreeGrafter"/>
</dbReference>
<reference evidence="5 6" key="2">
    <citation type="journal article" date="2011" name="Stand. Genomic Sci.">
        <title>Complete genome sequence of Tolumonas auensis type strain (TA 4).</title>
        <authorList>
            <person name="Chertkov O."/>
            <person name="Copeland A."/>
            <person name="Lucas S."/>
            <person name="Lapidus A."/>
            <person name="Berry K.W."/>
            <person name="Detter J.C."/>
            <person name="Del Rio T.G."/>
            <person name="Hammon N."/>
            <person name="Dalin E."/>
            <person name="Tice H."/>
            <person name="Pitluck S."/>
            <person name="Richardson P."/>
            <person name="Bruce D."/>
            <person name="Goodwin L."/>
            <person name="Han C."/>
            <person name="Tapia R."/>
            <person name="Saunders E."/>
            <person name="Schmutz J."/>
            <person name="Brettin T."/>
            <person name="Larimer F."/>
            <person name="Land M."/>
            <person name="Hauser L."/>
            <person name="Spring S."/>
            <person name="Rohde M."/>
            <person name="Kyrpides N.C."/>
            <person name="Ivanova N."/>
            <person name="Goker M."/>
            <person name="Beller H.R."/>
            <person name="Klenk H.P."/>
            <person name="Woyke T."/>
        </authorList>
    </citation>
    <scope>NUCLEOTIDE SEQUENCE [LARGE SCALE GENOMIC DNA]</scope>
    <source>
        <strain evidence="6">DSM 9187 / TA4</strain>
    </source>
</reference>
<evidence type="ECO:0000256" key="2">
    <source>
        <dbReference type="ARBA" id="ARBA00023125"/>
    </source>
</evidence>
<evidence type="ECO:0000313" key="6">
    <source>
        <dbReference type="Proteomes" id="UP000009073"/>
    </source>
</evidence>
<dbReference type="InterPro" id="IPR001387">
    <property type="entry name" value="Cro/C1-type_HTH"/>
</dbReference>
<dbReference type="Gene3D" id="2.60.120.10">
    <property type="entry name" value="Jelly Rolls"/>
    <property type="match status" value="1"/>
</dbReference>
<dbReference type="SUPFAM" id="SSF47413">
    <property type="entry name" value="lambda repressor-like DNA-binding domains"/>
    <property type="match status" value="1"/>
</dbReference>
<dbReference type="HOGENOM" id="CLU_085376_5_0_6"/>
<evidence type="ECO:0000313" key="5">
    <source>
        <dbReference type="EMBL" id="ACQ93677.1"/>
    </source>
</evidence>
<sequence>MQDLIRHIAATLQLLRKQRGWSLDKTAAATGVSKAMLGQIERGESSPTVATLWKIATGFETSFSTFLEPSVQLQDIWRTSDSSAVQHRNKHDIAAKAVIPFDPQFGFELLLVTLPAGIEHLSAAHADGVTEHVIPLDGTLEIMSDGQWHPLDAGDAMRFDASRPHGYRNRSDQPVSFHNLICYSAD</sequence>
<feature type="domain" description="HTH cro/C1-type" evidence="4">
    <location>
        <begin position="12"/>
        <end position="66"/>
    </location>
</feature>
<evidence type="ECO:0000259" key="4">
    <source>
        <dbReference type="PROSITE" id="PS50943"/>
    </source>
</evidence>
<evidence type="ECO:0000256" key="1">
    <source>
        <dbReference type="ARBA" id="ARBA00023015"/>
    </source>
</evidence>
<keyword evidence="3" id="KW-0804">Transcription</keyword>
<dbReference type="InterPro" id="IPR011051">
    <property type="entry name" value="RmlC_Cupin_sf"/>
</dbReference>
<dbReference type="InterPro" id="IPR013096">
    <property type="entry name" value="Cupin_2"/>
</dbReference>
<dbReference type="Gene3D" id="1.10.260.40">
    <property type="entry name" value="lambda repressor-like DNA-binding domains"/>
    <property type="match status" value="1"/>
</dbReference>
<dbReference type="STRING" id="595494.Tola_2078"/>
<dbReference type="KEGG" id="tau:Tola_2078"/>
<dbReference type="CDD" id="cd02209">
    <property type="entry name" value="cupin_XRE_C"/>
    <property type="match status" value="1"/>
</dbReference>
<dbReference type="SUPFAM" id="SSF51182">
    <property type="entry name" value="RmlC-like cupins"/>
    <property type="match status" value="1"/>
</dbReference>
<name>C4L7R1_TOLAT</name>
<dbReference type="eggNOG" id="COG1917">
    <property type="taxonomic scope" value="Bacteria"/>
</dbReference>
<dbReference type="OrthoDB" id="9792093at2"/>
<dbReference type="RefSeq" id="WP_015879145.1">
    <property type="nucleotide sequence ID" value="NC_012691.1"/>
</dbReference>
<dbReference type="PROSITE" id="PS50943">
    <property type="entry name" value="HTH_CROC1"/>
    <property type="match status" value="1"/>
</dbReference>
<keyword evidence="2" id="KW-0238">DNA-binding</keyword>
<reference evidence="6" key="1">
    <citation type="submission" date="2009-05" db="EMBL/GenBank/DDBJ databases">
        <title>Complete sequence of Tolumonas auensis DSM 9187.</title>
        <authorList>
            <consortium name="US DOE Joint Genome Institute"/>
            <person name="Lucas S."/>
            <person name="Copeland A."/>
            <person name="Lapidus A."/>
            <person name="Glavina del Rio T."/>
            <person name="Tice H."/>
            <person name="Bruce D."/>
            <person name="Goodwin L."/>
            <person name="Pitluck S."/>
            <person name="Chertkov O."/>
            <person name="Brettin T."/>
            <person name="Detter J.C."/>
            <person name="Han C."/>
            <person name="Larimer F."/>
            <person name="Land M."/>
            <person name="Hauser L."/>
            <person name="Kyrpides N."/>
            <person name="Mikhailova N."/>
            <person name="Spring S."/>
            <person name="Beller H."/>
        </authorList>
    </citation>
    <scope>NUCLEOTIDE SEQUENCE [LARGE SCALE GENOMIC DNA]</scope>
    <source>
        <strain evidence="6">DSM 9187 / TA4</strain>
    </source>
</reference>
<gene>
    <name evidence="5" type="ordered locus">Tola_2078</name>
</gene>
<dbReference type="EMBL" id="CP001616">
    <property type="protein sequence ID" value="ACQ93677.1"/>
    <property type="molecule type" value="Genomic_DNA"/>
</dbReference>
<dbReference type="eggNOG" id="COG1396">
    <property type="taxonomic scope" value="Bacteria"/>
</dbReference>
<dbReference type="InterPro" id="IPR050807">
    <property type="entry name" value="TransReg_Diox_bact_type"/>
</dbReference>
<organism evidence="5 6">
    <name type="scientific">Tolumonas auensis (strain DSM 9187 / NBRC 110442 / TA 4)</name>
    <dbReference type="NCBI Taxonomy" id="595494"/>
    <lineage>
        <taxon>Bacteria</taxon>
        <taxon>Pseudomonadati</taxon>
        <taxon>Pseudomonadota</taxon>
        <taxon>Gammaproteobacteria</taxon>
        <taxon>Aeromonadales</taxon>
        <taxon>Aeromonadaceae</taxon>
        <taxon>Tolumonas</taxon>
    </lineage>
</organism>
<keyword evidence="1" id="KW-0805">Transcription regulation</keyword>
<dbReference type="PANTHER" id="PTHR46797:SF23">
    <property type="entry name" value="HTH-TYPE TRANSCRIPTIONAL REGULATOR SUTR"/>
    <property type="match status" value="1"/>
</dbReference>
<evidence type="ECO:0000256" key="3">
    <source>
        <dbReference type="ARBA" id="ARBA00023163"/>
    </source>
</evidence>
<protein>
    <submittedName>
        <fullName evidence="5">Transcriptional regulator, XRE family</fullName>
    </submittedName>
</protein>
<dbReference type="SMART" id="SM00530">
    <property type="entry name" value="HTH_XRE"/>
    <property type="match status" value="1"/>
</dbReference>
<dbReference type="InterPro" id="IPR010982">
    <property type="entry name" value="Lambda_DNA-bd_dom_sf"/>
</dbReference>
<accession>C4L7R1</accession>
<dbReference type="AlphaFoldDB" id="C4L7R1"/>
<dbReference type="PANTHER" id="PTHR46797">
    <property type="entry name" value="HTH-TYPE TRANSCRIPTIONAL REGULATOR"/>
    <property type="match status" value="1"/>
</dbReference>
<dbReference type="InterPro" id="IPR014710">
    <property type="entry name" value="RmlC-like_jellyroll"/>
</dbReference>
<dbReference type="GO" id="GO:0003677">
    <property type="term" value="F:DNA binding"/>
    <property type="evidence" value="ECO:0007669"/>
    <property type="project" value="UniProtKB-KW"/>
</dbReference>
<proteinExistence type="predicted"/>
<dbReference type="Pfam" id="PF01381">
    <property type="entry name" value="HTH_3"/>
    <property type="match status" value="1"/>
</dbReference>
<dbReference type="CDD" id="cd00093">
    <property type="entry name" value="HTH_XRE"/>
    <property type="match status" value="1"/>
</dbReference>
<dbReference type="Proteomes" id="UP000009073">
    <property type="component" value="Chromosome"/>
</dbReference>